<feature type="domain" description="VTT" evidence="7">
    <location>
        <begin position="160"/>
        <end position="285"/>
    </location>
</feature>
<evidence type="ECO:0000256" key="1">
    <source>
        <dbReference type="ARBA" id="ARBA00004651"/>
    </source>
</evidence>
<evidence type="ECO:0000259" key="7">
    <source>
        <dbReference type="Pfam" id="PF09335"/>
    </source>
</evidence>
<feature type="transmembrane region" description="Helical" evidence="6">
    <location>
        <begin position="179"/>
        <end position="204"/>
    </location>
</feature>
<dbReference type="EMBL" id="CAKOGP040001836">
    <property type="protein sequence ID" value="CAJ1953677.1"/>
    <property type="molecule type" value="Genomic_DNA"/>
</dbReference>
<gene>
    <name evidence="8" type="ORF">CYCCA115_LOCUS14280</name>
</gene>
<evidence type="ECO:0000256" key="6">
    <source>
        <dbReference type="SAM" id="Phobius"/>
    </source>
</evidence>
<feature type="transmembrane region" description="Helical" evidence="6">
    <location>
        <begin position="100"/>
        <end position="121"/>
    </location>
</feature>
<accession>A0AAD2FUB7</accession>
<name>A0AAD2FUB7_9STRA</name>
<feature type="transmembrane region" description="Helical" evidence="6">
    <location>
        <begin position="266"/>
        <end position="283"/>
    </location>
</feature>
<keyword evidence="9" id="KW-1185">Reference proteome</keyword>
<proteinExistence type="predicted"/>
<protein>
    <recommendedName>
        <fullName evidence="7">VTT domain-containing protein</fullName>
    </recommendedName>
</protein>
<evidence type="ECO:0000313" key="9">
    <source>
        <dbReference type="Proteomes" id="UP001295423"/>
    </source>
</evidence>
<comment type="subcellular location">
    <subcellularLocation>
        <location evidence="1">Cell membrane</location>
        <topology evidence="1">Multi-pass membrane protein</topology>
    </subcellularLocation>
</comment>
<evidence type="ECO:0000256" key="5">
    <source>
        <dbReference type="ARBA" id="ARBA00023136"/>
    </source>
</evidence>
<organism evidence="8 9">
    <name type="scientific">Cylindrotheca closterium</name>
    <dbReference type="NCBI Taxonomy" id="2856"/>
    <lineage>
        <taxon>Eukaryota</taxon>
        <taxon>Sar</taxon>
        <taxon>Stramenopiles</taxon>
        <taxon>Ochrophyta</taxon>
        <taxon>Bacillariophyta</taxon>
        <taxon>Bacillariophyceae</taxon>
        <taxon>Bacillariophycidae</taxon>
        <taxon>Bacillariales</taxon>
        <taxon>Bacillariaceae</taxon>
        <taxon>Cylindrotheca</taxon>
    </lineage>
</organism>
<dbReference type="Proteomes" id="UP001295423">
    <property type="component" value="Unassembled WGS sequence"/>
</dbReference>
<dbReference type="InterPro" id="IPR015414">
    <property type="entry name" value="TMEM64"/>
</dbReference>
<reference evidence="8" key="1">
    <citation type="submission" date="2023-08" db="EMBL/GenBank/DDBJ databases">
        <authorList>
            <person name="Audoor S."/>
            <person name="Bilcke G."/>
        </authorList>
    </citation>
    <scope>NUCLEOTIDE SEQUENCE</scope>
</reference>
<sequence>MILWRCNAVPARFHSADRKRLRLWQSSETAQASSQDTAQSWQTTWLSTSSQVTETMEHVRLSQRSADTDVDDDQHDLAIPRERNEFPVTSNRGGCCSSKMMKVAVGVVLAGLIGFAVFDSMTTKRIPDMTKRMLKWCEENPLEGAIIYSVFFIIGVVLFFPGTVLVLGSGFIFSHVYGFGIGVAVAIFVSIVGASTGSIISFWLGRYLFRDCLAPSVQKYKLLKVLDKAMDQHGFRIMALLHMNPVIPFSILNYVAGVTSISGKNYYLAVVGTFPGLILYCFLGASAQDIEGLEQAGKDKTASIITIVVGLIAGFGVVWFITNYAKKELEVLEAQYALVEDGAGGCVRSAAAVSADGMETFYDREGGRSNIEVVEHKSHDENVIPAMVQFH</sequence>
<keyword evidence="3 6" id="KW-0812">Transmembrane</keyword>
<evidence type="ECO:0000313" key="8">
    <source>
        <dbReference type="EMBL" id="CAJ1953677.1"/>
    </source>
</evidence>
<feature type="transmembrane region" description="Helical" evidence="6">
    <location>
        <begin position="142"/>
        <end position="173"/>
    </location>
</feature>
<evidence type="ECO:0000256" key="4">
    <source>
        <dbReference type="ARBA" id="ARBA00022989"/>
    </source>
</evidence>
<keyword evidence="4 6" id="KW-1133">Transmembrane helix</keyword>
<feature type="transmembrane region" description="Helical" evidence="6">
    <location>
        <begin position="234"/>
        <end position="254"/>
    </location>
</feature>
<dbReference type="Pfam" id="PF09335">
    <property type="entry name" value="VTT_dom"/>
    <property type="match status" value="1"/>
</dbReference>
<feature type="transmembrane region" description="Helical" evidence="6">
    <location>
        <begin position="304"/>
        <end position="322"/>
    </location>
</feature>
<dbReference type="GO" id="GO:0005886">
    <property type="term" value="C:plasma membrane"/>
    <property type="evidence" value="ECO:0007669"/>
    <property type="project" value="UniProtKB-SubCell"/>
</dbReference>
<keyword evidence="5 6" id="KW-0472">Membrane</keyword>
<evidence type="ECO:0000256" key="2">
    <source>
        <dbReference type="ARBA" id="ARBA00022475"/>
    </source>
</evidence>
<dbReference type="PANTHER" id="PTHR12677">
    <property type="entry name" value="GOLGI APPARATUS MEMBRANE PROTEIN TVP38-RELATED"/>
    <property type="match status" value="1"/>
</dbReference>
<dbReference type="InterPro" id="IPR032816">
    <property type="entry name" value="VTT_dom"/>
</dbReference>
<dbReference type="AlphaFoldDB" id="A0AAD2FUB7"/>
<comment type="caution">
    <text evidence="8">The sequence shown here is derived from an EMBL/GenBank/DDBJ whole genome shotgun (WGS) entry which is preliminary data.</text>
</comment>
<evidence type="ECO:0000256" key="3">
    <source>
        <dbReference type="ARBA" id="ARBA00022692"/>
    </source>
</evidence>
<dbReference type="PANTHER" id="PTHR12677:SF59">
    <property type="entry name" value="GOLGI APPARATUS MEMBRANE PROTEIN TVP38-RELATED"/>
    <property type="match status" value="1"/>
</dbReference>
<keyword evidence="2" id="KW-1003">Cell membrane</keyword>